<dbReference type="EMBL" id="BMOS01000011">
    <property type="protein sequence ID" value="GGN58042.1"/>
    <property type="molecule type" value="Genomic_DNA"/>
</dbReference>
<dbReference type="Gene3D" id="1.10.10.2840">
    <property type="entry name" value="PucR C-terminal helix-turn-helix domain"/>
    <property type="match status" value="1"/>
</dbReference>
<dbReference type="Proteomes" id="UP000624041">
    <property type="component" value="Unassembled WGS sequence"/>
</dbReference>
<gene>
    <name evidence="3" type="ORF">GCM10007971_19620</name>
</gene>
<feature type="domain" description="PucR C-terminal helix-turn-helix" evidence="2">
    <location>
        <begin position="473"/>
        <end position="529"/>
    </location>
</feature>
<protein>
    <submittedName>
        <fullName evidence="3">PucR family transcriptional regulator</fullName>
    </submittedName>
</protein>
<dbReference type="Pfam" id="PF07905">
    <property type="entry name" value="PucR"/>
    <property type="match status" value="1"/>
</dbReference>
<proteinExistence type="predicted"/>
<sequence length="540" mass="62290">MGNFKVTVRDILKRKLFKGATLITGEKGVDREIKWTHILEMEAFDSFINGGELILTTGSNMPLDSKDGISKLKKLIELEVAGLCMELGTHVQEIEPAIIEFANHHDFPIIIFPDVVKFVDITQDLHTIIINSHHEQLKHLHDLSNAFNELSLEPNGILKILKKLYESFRLNVLLISDDKQLFYYPLRNKDQAESILSLINEKREVEPYHEVLLHGDYYTAFPIKGLGSSWGDLYIQQRSGELDEFAFSIIDRATLAIAQIMLRNKTIEERKQNQEENLVQQLLHGEEYESSAALKFLPAPAENLYYRLIMIENSSYHKEIRDEDWEEIKLQQSIILRSIFKRYNFFPAISITKNNIAVIASYYKSSYATSDTNTFTLITEAIKNSHKDNIFRGKDCYIGVSSLQKDYSKLSKCYDEASAVLAIQKMDILDILFFEDIGIYRLLINLPKQELEAYVSDYLGPLLDHQQQTKNDLLQTLAVYLETMGSKKETSERLSIVRQTLYHRLEKIEELMGEDFMNPTNRQAIELAIGAYALLDRRIE</sequence>
<evidence type="ECO:0000259" key="1">
    <source>
        <dbReference type="Pfam" id="PF07905"/>
    </source>
</evidence>
<feature type="domain" description="Purine catabolism PurC-like" evidence="1">
    <location>
        <begin position="10"/>
        <end position="129"/>
    </location>
</feature>
<comment type="caution">
    <text evidence="3">The sequence shown here is derived from an EMBL/GenBank/DDBJ whole genome shotgun (WGS) entry which is preliminary data.</text>
</comment>
<evidence type="ECO:0000259" key="2">
    <source>
        <dbReference type="Pfam" id="PF13556"/>
    </source>
</evidence>
<dbReference type="InterPro" id="IPR042070">
    <property type="entry name" value="PucR_C-HTH_sf"/>
</dbReference>
<dbReference type="PANTHER" id="PTHR33744:SF1">
    <property type="entry name" value="DNA-BINDING TRANSCRIPTIONAL ACTIVATOR ADER"/>
    <property type="match status" value="1"/>
</dbReference>
<dbReference type="RefSeq" id="WP_188857007.1">
    <property type="nucleotide sequence ID" value="NZ_BMOS01000011.1"/>
</dbReference>
<dbReference type="Pfam" id="PF13556">
    <property type="entry name" value="HTH_30"/>
    <property type="match status" value="1"/>
</dbReference>
<dbReference type="AlphaFoldDB" id="A0A917XYP6"/>
<evidence type="ECO:0000313" key="3">
    <source>
        <dbReference type="EMBL" id="GGN58042.1"/>
    </source>
</evidence>
<organism evidence="3 4">
    <name type="scientific">Oceanobacillus indicireducens</name>
    <dbReference type="NCBI Taxonomy" id="1004261"/>
    <lineage>
        <taxon>Bacteria</taxon>
        <taxon>Bacillati</taxon>
        <taxon>Bacillota</taxon>
        <taxon>Bacilli</taxon>
        <taxon>Bacillales</taxon>
        <taxon>Bacillaceae</taxon>
        <taxon>Oceanobacillus</taxon>
    </lineage>
</organism>
<dbReference type="InterPro" id="IPR051448">
    <property type="entry name" value="CdaR-like_regulators"/>
</dbReference>
<dbReference type="InterPro" id="IPR025736">
    <property type="entry name" value="PucR_C-HTH_dom"/>
</dbReference>
<dbReference type="InterPro" id="IPR012914">
    <property type="entry name" value="PucR_dom"/>
</dbReference>
<dbReference type="PANTHER" id="PTHR33744">
    <property type="entry name" value="CARBOHYDRATE DIACID REGULATOR"/>
    <property type="match status" value="1"/>
</dbReference>
<reference evidence="3" key="2">
    <citation type="submission" date="2020-09" db="EMBL/GenBank/DDBJ databases">
        <authorList>
            <person name="Sun Q."/>
            <person name="Ohkuma M."/>
        </authorList>
    </citation>
    <scope>NUCLEOTIDE SEQUENCE</scope>
    <source>
        <strain evidence="3">JCM 17251</strain>
    </source>
</reference>
<evidence type="ECO:0000313" key="4">
    <source>
        <dbReference type="Proteomes" id="UP000624041"/>
    </source>
</evidence>
<reference evidence="3" key="1">
    <citation type="journal article" date="2014" name="Int. J. Syst. Evol. Microbiol.">
        <title>Complete genome sequence of Corynebacterium casei LMG S-19264T (=DSM 44701T), isolated from a smear-ripened cheese.</title>
        <authorList>
            <consortium name="US DOE Joint Genome Institute (JGI-PGF)"/>
            <person name="Walter F."/>
            <person name="Albersmeier A."/>
            <person name="Kalinowski J."/>
            <person name="Ruckert C."/>
        </authorList>
    </citation>
    <scope>NUCLEOTIDE SEQUENCE</scope>
    <source>
        <strain evidence="3">JCM 17251</strain>
    </source>
</reference>
<accession>A0A917XYP6</accession>
<keyword evidence="4" id="KW-1185">Reference proteome</keyword>
<name>A0A917XYP6_9BACI</name>